<accession>A0A8J3H8X3</accession>
<keyword evidence="2" id="KW-1185">Reference proteome</keyword>
<dbReference type="Proteomes" id="UP000611500">
    <property type="component" value="Unassembled WGS sequence"/>
</dbReference>
<name>A0A8J3H8X3_9RHOB</name>
<gene>
    <name evidence="1" type="ORF">GCM10010961_28470</name>
</gene>
<organism evidence="1 2">
    <name type="scientific">Pseudodonghicola xiamenensis</name>
    <dbReference type="NCBI Taxonomy" id="337702"/>
    <lineage>
        <taxon>Bacteria</taxon>
        <taxon>Pseudomonadati</taxon>
        <taxon>Pseudomonadota</taxon>
        <taxon>Alphaproteobacteria</taxon>
        <taxon>Rhodobacterales</taxon>
        <taxon>Paracoccaceae</taxon>
        <taxon>Pseudodonghicola</taxon>
    </lineage>
</organism>
<evidence type="ECO:0000313" key="2">
    <source>
        <dbReference type="Proteomes" id="UP000611500"/>
    </source>
</evidence>
<proteinExistence type="predicted"/>
<reference evidence="1" key="2">
    <citation type="submission" date="2020-09" db="EMBL/GenBank/DDBJ databases">
        <authorList>
            <person name="Sun Q."/>
            <person name="Zhou Y."/>
        </authorList>
    </citation>
    <scope>NUCLEOTIDE SEQUENCE</scope>
    <source>
        <strain evidence="1">CGMCC 1.7081</strain>
    </source>
</reference>
<evidence type="ECO:0000313" key="1">
    <source>
        <dbReference type="EMBL" id="GHG95056.1"/>
    </source>
</evidence>
<dbReference type="EMBL" id="BNAP01000014">
    <property type="protein sequence ID" value="GHG95056.1"/>
    <property type="molecule type" value="Genomic_DNA"/>
</dbReference>
<comment type="caution">
    <text evidence="1">The sequence shown here is derived from an EMBL/GenBank/DDBJ whole genome shotgun (WGS) entry which is preliminary data.</text>
</comment>
<dbReference type="RefSeq" id="WP_028094223.1">
    <property type="nucleotide sequence ID" value="NZ_BNAP01000014.1"/>
</dbReference>
<protein>
    <submittedName>
        <fullName evidence="1">Uncharacterized protein</fullName>
    </submittedName>
</protein>
<sequence length="113" mass="11967">MAEAICPAKRSFVLGAENVSTPHFVPEPALLAAWCERRVAAAGGIEHVLVGGKPGKRVAAGCDHIHSVNSLHARYGKFIGPFCGPAAKNLNGDIRWLDVRLSGMQPAEVLRAS</sequence>
<dbReference type="AlphaFoldDB" id="A0A8J3H8X3"/>
<reference evidence="1" key="1">
    <citation type="journal article" date="2014" name="Int. J. Syst. Evol. Microbiol.">
        <title>Complete genome sequence of Corynebacterium casei LMG S-19264T (=DSM 44701T), isolated from a smear-ripened cheese.</title>
        <authorList>
            <consortium name="US DOE Joint Genome Institute (JGI-PGF)"/>
            <person name="Walter F."/>
            <person name="Albersmeier A."/>
            <person name="Kalinowski J."/>
            <person name="Ruckert C."/>
        </authorList>
    </citation>
    <scope>NUCLEOTIDE SEQUENCE</scope>
    <source>
        <strain evidence="1">CGMCC 1.7081</strain>
    </source>
</reference>